<feature type="region of interest" description="Disordered" evidence="1">
    <location>
        <begin position="1"/>
        <end position="22"/>
    </location>
</feature>
<reference evidence="3" key="1">
    <citation type="submission" date="2017-04" db="EMBL/GenBank/DDBJ databases">
        <authorList>
            <person name="Varghese N."/>
            <person name="Submissions S."/>
        </authorList>
    </citation>
    <scope>NUCLEOTIDE SEQUENCE [LARGE SCALE GENOMIC DNA]</scope>
    <source>
        <strain evidence="3">DSM 12126</strain>
    </source>
</reference>
<sequence>MVKHRLTKLYTNKQKKRHSSKPDTQLSIKFLIHDKALPAAYGLAAGRFSIIPTNSLF</sequence>
<dbReference type="Proteomes" id="UP000192756">
    <property type="component" value="Unassembled WGS sequence"/>
</dbReference>
<keyword evidence="3" id="KW-1185">Reference proteome</keyword>
<gene>
    <name evidence="2" type="ORF">SAMN04488524_0503</name>
</gene>
<accession>A0A1W1Z9E3</accession>
<dbReference type="AlphaFoldDB" id="A0A1W1Z9E3"/>
<protein>
    <submittedName>
        <fullName evidence="2">Uncharacterized protein</fullName>
    </submittedName>
</protein>
<name>A0A1W1Z9E3_9SPHI</name>
<feature type="compositionally biased region" description="Basic residues" evidence="1">
    <location>
        <begin position="1"/>
        <end position="19"/>
    </location>
</feature>
<evidence type="ECO:0000313" key="3">
    <source>
        <dbReference type="Proteomes" id="UP000192756"/>
    </source>
</evidence>
<proteinExistence type="predicted"/>
<organism evidence="2 3">
    <name type="scientific">Pedobacter africanus</name>
    <dbReference type="NCBI Taxonomy" id="151894"/>
    <lineage>
        <taxon>Bacteria</taxon>
        <taxon>Pseudomonadati</taxon>
        <taxon>Bacteroidota</taxon>
        <taxon>Sphingobacteriia</taxon>
        <taxon>Sphingobacteriales</taxon>
        <taxon>Sphingobacteriaceae</taxon>
        <taxon>Pedobacter</taxon>
    </lineage>
</organism>
<evidence type="ECO:0000313" key="2">
    <source>
        <dbReference type="EMBL" id="SMC45040.1"/>
    </source>
</evidence>
<evidence type="ECO:0000256" key="1">
    <source>
        <dbReference type="SAM" id="MobiDB-lite"/>
    </source>
</evidence>
<dbReference type="EMBL" id="FWXT01000001">
    <property type="protein sequence ID" value="SMC45040.1"/>
    <property type="molecule type" value="Genomic_DNA"/>
</dbReference>